<feature type="compositionally biased region" description="Polar residues" evidence="1">
    <location>
        <begin position="58"/>
        <end position="72"/>
    </location>
</feature>
<feature type="region of interest" description="Disordered" evidence="1">
    <location>
        <begin position="1"/>
        <end position="20"/>
    </location>
</feature>
<evidence type="ECO:0000256" key="1">
    <source>
        <dbReference type="SAM" id="MobiDB-lite"/>
    </source>
</evidence>
<gene>
    <name evidence="2" type="ORF">PAXRUDRAFT_15955</name>
</gene>
<protein>
    <submittedName>
        <fullName evidence="2">Uncharacterized protein</fullName>
    </submittedName>
</protein>
<accession>A0A0D0CB92</accession>
<dbReference type="HOGENOM" id="CLU_1644249_0_0_1"/>
<reference evidence="2 3" key="1">
    <citation type="submission" date="2014-04" db="EMBL/GenBank/DDBJ databases">
        <authorList>
            <consortium name="DOE Joint Genome Institute"/>
            <person name="Kuo A."/>
            <person name="Kohler A."/>
            <person name="Jargeat P."/>
            <person name="Nagy L.G."/>
            <person name="Floudas D."/>
            <person name="Copeland A."/>
            <person name="Barry K.W."/>
            <person name="Cichocki N."/>
            <person name="Veneault-Fourrey C."/>
            <person name="LaButti K."/>
            <person name="Lindquist E.A."/>
            <person name="Lipzen A."/>
            <person name="Lundell T."/>
            <person name="Morin E."/>
            <person name="Murat C."/>
            <person name="Sun H."/>
            <person name="Tunlid A."/>
            <person name="Henrissat B."/>
            <person name="Grigoriev I.V."/>
            <person name="Hibbett D.S."/>
            <person name="Martin F."/>
            <person name="Nordberg H.P."/>
            <person name="Cantor M.N."/>
            <person name="Hua S.X."/>
        </authorList>
    </citation>
    <scope>NUCLEOTIDE SEQUENCE [LARGE SCALE GENOMIC DNA]</scope>
    <source>
        <strain evidence="2 3">Ve08.2h10</strain>
    </source>
</reference>
<feature type="region of interest" description="Disordered" evidence="1">
    <location>
        <begin position="26"/>
        <end position="96"/>
    </location>
</feature>
<sequence length="161" mass="17494">MELNFLNAASKTRQPKLTNKAKAALGDEAANASKKHKVDHNHTEAETKKARVAPSTGDGKSSSASVRTTSHASPARTAAHQARVTTKKEDSLSDDNIEVLELAGTPDDASVETAEEQLKRLTKEWTSPIYAFFNPTPLIVEINDHGAHDFECTWQGCNARI</sequence>
<dbReference type="Proteomes" id="UP000054538">
    <property type="component" value="Unassembled WGS sequence"/>
</dbReference>
<feature type="compositionally biased region" description="Basic and acidic residues" evidence="1">
    <location>
        <begin position="40"/>
        <end position="49"/>
    </location>
</feature>
<name>A0A0D0CB92_9AGAM</name>
<keyword evidence="3" id="KW-1185">Reference proteome</keyword>
<proteinExistence type="predicted"/>
<evidence type="ECO:0000313" key="3">
    <source>
        <dbReference type="Proteomes" id="UP000054538"/>
    </source>
</evidence>
<reference evidence="3" key="2">
    <citation type="submission" date="2015-01" db="EMBL/GenBank/DDBJ databases">
        <title>Evolutionary Origins and Diversification of the Mycorrhizal Mutualists.</title>
        <authorList>
            <consortium name="DOE Joint Genome Institute"/>
            <consortium name="Mycorrhizal Genomics Consortium"/>
            <person name="Kohler A."/>
            <person name="Kuo A."/>
            <person name="Nagy L.G."/>
            <person name="Floudas D."/>
            <person name="Copeland A."/>
            <person name="Barry K.W."/>
            <person name="Cichocki N."/>
            <person name="Veneault-Fourrey C."/>
            <person name="LaButti K."/>
            <person name="Lindquist E.A."/>
            <person name="Lipzen A."/>
            <person name="Lundell T."/>
            <person name="Morin E."/>
            <person name="Murat C."/>
            <person name="Riley R."/>
            <person name="Ohm R."/>
            <person name="Sun H."/>
            <person name="Tunlid A."/>
            <person name="Henrissat B."/>
            <person name="Grigoriev I.V."/>
            <person name="Hibbett D.S."/>
            <person name="Martin F."/>
        </authorList>
    </citation>
    <scope>NUCLEOTIDE SEQUENCE [LARGE SCALE GENOMIC DNA]</scope>
    <source>
        <strain evidence="3">Ve08.2h10</strain>
    </source>
</reference>
<dbReference type="AlphaFoldDB" id="A0A0D0CB92"/>
<organism evidence="2 3">
    <name type="scientific">Paxillus rubicundulus Ve08.2h10</name>
    <dbReference type="NCBI Taxonomy" id="930991"/>
    <lineage>
        <taxon>Eukaryota</taxon>
        <taxon>Fungi</taxon>
        <taxon>Dikarya</taxon>
        <taxon>Basidiomycota</taxon>
        <taxon>Agaricomycotina</taxon>
        <taxon>Agaricomycetes</taxon>
        <taxon>Agaricomycetidae</taxon>
        <taxon>Boletales</taxon>
        <taxon>Paxilineae</taxon>
        <taxon>Paxillaceae</taxon>
        <taxon>Paxillus</taxon>
    </lineage>
</organism>
<evidence type="ECO:0000313" key="2">
    <source>
        <dbReference type="EMBL" id="KIK80122.1"/>
    </source>
</evidence>
<feature type="compositionally biased region" description="Polar residues" evidence="1">
    <location>
        <begin position="7"/>
        <end position="17"/>
    </location>
</feature>
<dbReference type="OrthoDB" id="2677917at2759"/>
<dbReference type="EMBL" id="KN826095">
    <property type="protein sequence ID" value="KIK80122.1"/>
    <property type="molecule type" value="Genomic_DNA"/>
</dbReference>
<dbReference type="InParanoid" id="A0A0D0CB92"/>